<accession>A0A5B6VU97</accession>
<dbReference type="EMBL" id="SMMG02000005">
    <property type="protein sequence ID" value="KAA3472492.1"/>
    <property type="molecule type" value="Genomic_DNA"/>
</dbReference>
<proteinExistence type="predicted"/>
<comment type="caution">
    <text evidence="1">The sequence shown here is derived from an EMBL/GenBank/DDBJ whole genome shotgun (WGS) entry which is preliminary data.</text>
</comment>
<dbReference type="Proteomes" id="UP000325315">
    <property type="component" value="Unassembled WGS sequence"/>
</dbReference>
<name>A0A5B6VU97_9ROSI</name>
<organism evidence="1 2">
    <name type="scientific">Gossypium australe</name>
    <dbReference type="NCBI Taxonomy" id="47621"/>
    <lineage>
        <taxon>Eukaryota</taxon>
        <taxon>Viridiplantae</taxon>
        <taxon>Streptophyta</taxon>
        <taxon>Embryophyta</taxon>
        <taxon>Tracheophyta</taxon>
        <taxon>Spermatophyta</taxon>
        <taxon>Magnoliopsida</taxon>
        <taxon>eudicotyledons</taxon>
        <taxon>Gunneridae</taxon>
        <taxon>Pentapetalae</taxon>
        <taxon>rosids</taxon>
        <taxon>malvids</taxon>
        <taxon>Malvales</taxon>
        <taxon>Malvaceae</taxon>
        <taxon>Malvoideae</taxon>
        <taxon>Gossypium</taxon>
    </lineage>
</organism>
<keyword evidence="2" id="KW-1185">Reference proteome</keyword>
<protein>
    <submittedName>
        <fullName evidence="1">Uncharacterized protein</fullName>
    </submittedName>
</protein>
<evidence type="ECO:0000313" key="1">
    <source>
        <dbReference type="EMBL" id="KAA3472492.1"/>
    </source>
</evidence>
<evidence type="ECO:0000313" key="2">
    <source>
        <dbReference type="Proteomes" id="UP000325315"/>
    </source>
</evidence>
<dbReference type="AlphaFoldDB" id="A0A5B6VU97"/>
<sequence>MVFSDLGFHAEEKAWGKEGSSGLKVIFLVQIPWLWRANMLMESEVNPFDGQEAKPVWLREDF</sequence>
<reference evidence="2" key="1">
    <citation type="journal article" date="2019" name="Plant Biotechnol. J.">
        <title>Genome sequencing of the Australian wild diploid species Gossypium australe highlights disease resistance and delayed gland morphogenesis.</title>
        <authorList>
            <person name="Cai Y."/>
            <person name="Cai X."/>
            <person name="Wang Q."/>
            <person name="Wang P."/>
            <person name="Zhang Y."/>
            <person name="Cai C."/>
            <person name="Xu Y."/>
            <person name="Wang K."/>
            <person name="Zhou Z."/>
            <person name="Wang C."/>
            <person name="Geng S."/>
            <person name="Li B."/>
            <person name="Dong Q."/>
            <person name="Hou Y."/>
            <person name="Wang H."/>
            <person name="Ai P."/>
            <person name="Liu Z."/>
            <person name="Yi F."/>
            <person name="Sun M."/>
            <person name="An G."/>
            <person name="Cheng J."/>
            <person name="Zhang Y."/>
            <person name="Shi Q."/>
            <person name="Xie Y."/>
            <person name="Shi X."/>
            <person name="Chang Y."/>
            <person name="Huang F."/>
            <person name="Chen Y."/>
            <person name="Hong S."/>
            <person name="Mi L."/>
            <person name="Sun Q."/>
            <person name="Zhang L."/>
            <person name="Zhou B."/>
            <person name="Peng R."/>
            <person name="Zhang X."/>
            <person name="Liu F."/>
        </authorList>
    </citation>
    <scope>NUCLEOTIDE SEQUENCE [LARGE SCALE GENOMIC DNA]</scope>
    <source>
        <strain evidence="2">cv. PA1801</strain>
    </source>
</reference>
<gene>
    <name evidence="1" type="ORF">EPI10_022969</name>
</gene>